<proteinExistence type="inferred from homology"/>
<dbReference type="RefSeq" id="WP_160423667.1">
    <property type="nucleotide sequence ID" value="NZ_WSTA01000024.1"/>
</dbReference>
<dbReference type="PANTHER" id="PTHR43174">
    <property type="entry name" value="UDP-N-ACETYLGLUCOSAMINE 2-EPIMERASE"/>
    <property type="match status" value="1"/>
</dbReference>
<evidence type="ECO:0000256" key="3">
    <source>
        <dbReference type="ARBA" id="ARBA00038858"/>
    </source>
</evidence>
<dbReference type="GO" id="GO:0008761">
    <property type="term" value="F:UDP-N-acetylglucosamine 2-epimerase activity"/>
    <property type="evidence" value="ECO:0007669"/>
    <property type="project" value="UniProtKB-EC"/>
</dbReference>
<keyword evidence="1 4" id="KW-0413">Isomerase</keyword>
<protein>
    <recommendedName>
        <fullName evidence="3">UDP-N-acetylglucosamine 2-epimerase (non-hydrolyzing)</fullName>
        <ecNumber evidence="3">5.1.3.14</ecNumber>
    </recommendedName>
</protein>
<dbReference type="Proteomes" id="UP000438182">
    <property type="component" value="Unassembled WGS sequence"/>
</dbReference>
<dbReference type="InterPro" id="IPR003331">
    <property type="entry name" value="UDP_GlcNAc_Epimerase_2_dom"/>
</dbReference>
<sequence length="448" mass="48573">MGDVRGTRPVSTLFVIGTRPEAIKVLPVILELVRRRRYDVRIVSTGQHPELVAEVLALGGLKPDFTLPSSGPNRTLSRLFADVMLGLTDVLGSFGPPTPTVHGTPPPGTPASVFVHGDTTSAAAAALAAFHYAVPVVHIEAGLRTSNTLSPFPEELNRQLISRIAALHFAPTFRNKENLTREGIEGGRVFVSGNTAIDALLFASSLDVPYEDPQLADLDDDPRRVVVVTAHRRENWGEPIERIAESIAELAKARPLVRFVVAMHPNPAVQQVIRGKLDHLDNVSVVGPMGYVSFARLLRRSWLVMTDSGGIQEEAPALGKPVILLRETTERQEGVDAGTVLLVGSDSAKILQTTRELLDDPREYARRAALVDPYGDGQAARRIIDACEHVLFDTPEPAQFGGALDRLAVLRAGGYTEDPKDFRDPDTSWDVATGTVEVQDPFIHSSNG</sequence>
<evidence type="ECO:0000256" key="2">
    <source>
        <dbReference type="ARBA" id="ARBA00038209"/>
    </source>
</evidence>
<organism evidence="6 7">
    <name type="scientific">Agromyces seonyuensis</name>
    <dbReference type="NCBI Taxonomy" id="2662446"/>
    <lineage>
        <taxon>Bacteria</taxon>
        <taxon>Bacillati</taxon>
        <taxon>Actinomycetota</taxon>
        <taxon>Actinomycetes</taxon>
        <taxon>Micrococcales</taxon>
        <taxon>Microbacteriaceae</taxon>
        <taxon>Agromyces</taxon>
    </lineage>
</organism>
<reference evidence="6 7" key="1">
    <citation type="submission" date="2019-12" db="EMBL/GenBank/DDBJ databases">
        <authorList>
            <person name="Kim Y.S."/>
        </authorList>
    </citation>
    <scope>NUCLEOTIDE SEQUENCE [LARGE SCALE GENOMIC DNA]</scope>
    <source>
        <strain evidence="6 7">MMS17-SY077</strain>
    </source>
</reference>
<evidence type="ECO:0000313" key="6">
    <source>
        <dbReference type="EMBL" id="MWB98327.1"/>
    </source>
</evidence>
<dbReference type="AlphaFoldDB" id="A0A6I4P4I4"/>
<feature type="domain" description="UDP-N-acetylglucosamine 2-epimerase" evidence="5">
    <location>
        <begin position="32"/>
        <end position="386"/>
    </location>
</feature>
<accession>A0A6I4P4I4</accession>
<keyword evidence="7" id="KW-1185">Reference proteome</keyword>
<gene>
    <name evidence="6" type="ORF">GB864_07165</name>
</gene>
<evidence type="ECO:0000256" key="1">
    <source>
        <dbReference type="ARBA" id="ARBA00023235"/>
    </source>
</evidence>
<dbReference type="InterPro" id="IPR029767">
    <property type="entry name" value="WecB-like"/>
</dbReference>
<dbReference type="NCBIfam" id="TIGR00236">
    <property type="entry name" value="wecB"/>
    <property type="match status" value="1"/>
</dbReference>
<dbReference type="SUPFAM" id="SSF53756">
    <property type="entry name" value="UDP-Glycosyltransferase/glycogen phosphorylase"/>
    <property type="match status" value="1"/>
</dbReference>
<dbReference type="Gene3D" id="3.40.50.2000">
    <property type="entry name" value="Glycogen Phosphorylase B"/>
    <property type="match status" value="2"/>
</dbReference>
<dbReference type="CDD" id="cd03786">
    <property type="entry name" value="GTB_UDP-GlcNAc_2-Epimerase"/>
    <property type="match status" value="1"/>
</dbReference>
<evidence type="ECO:0000313" key="7">
    <source>
        <dbReference type="Proteomes" id="UP000438182"/>
    </source>
</evidence>
<comment type="caution">
    <text evidence="6">The sequence shown here is derived from an EMBL/GenBank/DDBJ whole genome shotgun (WGS) entry which is preliminary data.</text>
</comment>
<dbReference type="PANTHER" id="PTHR43174:SF2">
    <property type="entry name" value="UDP-N-ACETYLGLUCOSAMINE 2-EPIMERASE"/>
    <property type="match status" value="1"/>
</dbReference>
<dbReference type="Pfam" id="PF02350">
    <property type="entry name" value="Epimerase_2"/>
    <property type="match status" value="1"/>
</dbReference>
<evidence type="ECO:0000256" key="4">
    <source>
        <dbReference type="RuleBase" id="RU003513"/>
    </source>
</evidence>
<dbReference type="EC" id="5.1.3.14" evidence="3"/>
<evidence type="ECO:0000259" key="5">
    <source>
        <dbReference type="Pfam" id="PF02350"/>
    </source>
</evidence>
<comment type="similarity">
    <text evidence="2 4">Belongs to the UDP-N-acetylglucosamine 2-epimerase family.</text>
</comment>
<dbReference type="EMBL" id="WSTA01000024">
    <property type="protein sequence ID" value="MWB98327.1"/>
    <property type="molecule type" value="Genomic_DNA"/>
</dbReference>
<name>A0A6I4P4I4_9MICO</name>